<evidence type="ECO:0000256" key="2">
    <source>
        <dbReference type="ARBA" id="ARBA00022679"/>
    </source>
</evidence>
<keyword evidence="4" id="KW-0479">Metal-binding</keyword>
<keyword evidence="6 11" id="KW-0695">RNA-directed DNA polymerase</keyword>
<evidence type="ECO:0000256" key="4">
    <source>
        <dbReference type="ARBA" id="ARBA00022723"/>
    </source>
</evidence>
<dbReference type="InterPro" id="IPR000477">
    <property type="entry name" value="RT_dom"/>
</dbReference>
<dbReference type="AlphaFoldDB" id="A0A848KSN4"/>
<keyword evidence="2" id="KW-0808">Transferase</keyword>
<name>A0A848KSN4_9ACTN</name>
<accession>A0A848KSN4</accession>
<keyword evidence="5" id="KW-0460">Magnesium</keyword>
<evidence type="ECO:0000256" key="8">
    <source>
        <dbReference type="ARBA" id="ARBA00034120"/>
    </source>
</evidence>
<evidence type="ECO:0000313" key="12">
    <source>
        <dbReference type="Proteomes" id="UP000550729"/>
    </source>
</evidence>
<gene>
    <name evidence="11" type="ORF">HH308_07290</name>
</gene>
<reference evidence="11 12" key="1">
    <citation type="submission" date="2020-04" db="EMBL/GenBank/DDBJ databases">
        <title>Gordonia sp. nov. TBRC 11910.</title>
        <authorList>
            <person name="Suriyachadkun C."/>
        </authorList>
    </citation>
    <scope>NUCLEOTIDE SEQUENCE [LARGE SCALE GENOMIC DNA]</scope>
    <source>
        <strain evidence="11 12">TBRC 11910</strain>
    </source>
</reference>
<keyword evidence="12" id="KW-1185">Reference proteome</keyword>
<dbReference type="PROSITE" id="PS50878">
    <property type="entry name" value="RT_POL"/>
    <property type="match status" value="1"/>
</dbReference>
<dbReference type="Pfam" id="PF00078">
    <property type="entry name" value="RVT_1"/>
    <property type="match status" value="1"/>
</dbReference>
<dbReference type="CDD" id="cd03487">
    <property type="entry name" value="RT_Bac_retron_II"/>
    <property type="match status" value="1"/>
</dbReference>
<dbReference type="EC" id="2.7.7.49" evidence="1"/>
<dbReference type="RefSeq" id="WP_170193528.1">
    <property type="nucleotide sequence ID" value="NZ_JABBNB010000006.1"/>
</dbReference>
<dbReference type="GO" id="GO:0003723">
    <property type="term" value="F:RNA binding"/>
    <property type="evidence" value="ECO:0007669"/>
    <property type="project" value="InterPro"/>
</dbReference>
<dbReference type="GO" id="GO:0046872">
    <property type="term" value="F:metal ion binding"/>
    <property type="evidence" value="ECO:0007669"/>
    <property type="project" value="UniProtKB-KW"/>
</dbReference>
<dbReference type="GO" id="GO:0051607">
    <property type="term" value="P:defense response to virus"/>
    <property type="evidence" value="ECO:0007669"/>
    <property type="project" value="UniProtKB-KW"/>
</dbReference>
<keyword evidence="3" id="KW-0548">Nucleotidyltransferase</keyword>
<comment type="catalytic activity">
    <reaction evidence="9">
        <text>DNA(n) + a 2'-deoxyribonucleoside 5'-triphosphate = DNA(n+1) + diphosphate</text>
        <dbReference type="Rhea" id="RHEA:22508"/>
        <dbReference type="Rhea" id="RHEA-COMP:17339"/>
        <dbReference type="Rhea" id="RHEA-COMP:17340"/>
        <dbReference type="ChEBI" id="CHEBI:33019"/>
        <dbReference type="ChEBI" id="CHEBI:61560"/>
        <dbReference type="ChEBI" id="CHEBI:173112"/>
        <dbReference type="EC" id="2.7.7.49"/>
    </reaction>
</comment>
<dbReference type="GO" id="GO:0003964">
    <property type="term" value="F:RNA-directed DNA polymerase activity"/>
    <property type="evidence" value="ECO:0007669"/>
    <property type="project" value="UniProtKB-KW"/>
</dbReference>
<dbReference type="PANTHER" id="PTHR34047">
    <property type="entry name" value="NUCLEAR INTRON MATURASE 1, MITOCHONDRIAL-RELATED"/>
    <property type="match status" value="1"/>
</dbReference>
<organism evidence="11 12">
    <name type="scientific">Gordonia asplenii</name>
    <dbReference type="NCBI Taxonomy" id="2725283"/>
    <lineage>
        <taxon>Bacteria</taxon>
        <taxon>Bacillati</taxon>
        <taxon>Actinomycetota</taxon>
        <taxon>Actinomycetes</taxon>
        <taxon>Mycobacteriales</taxon>
        <taxon>Gordoniaceae</taxon>
        <taxon>Gordonia</taxon>
    </lineage>
</organism>
<comment type="similarity">
    <text evidence="8">Belongs to the bacterial reverse transcriptase family.</text>
</comment>
<protein>
    <recommendedName>
        <fullName evidence="1">RNA-directed DNA polymerase</fullName>
        <ecNumber evidence="1">2.7.7.49</ecNumber>
    </recommendedName>
</protein>
<evidence type="ECO:0000259" key="10">
    <source>
        <dbReference type="PROSITE" id="PS50878"/>
    </source>
</evidence>
<evidence type="ECO:0000256" key="6">
    <source>
        <dbReference type="ARBA" id="ARBA00022918"/>
    </source>
</evidence>
<dbReference type="PRINTS" id="PR00866">
    <property type="entry name" value="RNADNAPOLMS"/>
</dbReference>
<evidence type="ECO:0000256" key="3">
    <source>
        <dbReference type="ARBA" id="ARBA00022695"/>
    </source>
</evidence>
<dbReference type="InterPro" id="IPR000123">
    <property type="entry name" value="Reverse_transcriptase_msDNA"/>
</dbReference>
<evidence type="ECO:0000256" key="5">
    <source>
        <dbReference type="ARBA" id="ARBA00022842"/>
    </source>
</evidence>
<dbReference type="PANTHER" id="PTHR34047:SF7">
    <property type="entry name" value="RNA-DIRECTED DNA POLYMERASE"/>
    <property type="match status" value="1"/>
</dbReference>
<evidence type="ECO:0000256" key="7">
    <source>
        <dbReference type="ARBA" id="ARBA00023118"/>
    </source>
</evidence>
<sequence>MVGKQTAAQPDRFSRNDIHRMSAVIRRLLGPPLDDGYAERVWTRRELNGALVTAVDPVDAEEVARELLMRYPTPPPLPGIADAVRRVVAVLTAPVIREPVGPPRFGLPEIGDVGALASWLNVSVDELDWFADHGLWLQRATPRLRHYRVTRIPKRHSGFRVIEAPKERLATLQRRILDAILADVPAHPAAHGFVRGRSPYSFAAPHSLHDTVIRVDLKHCFEHITAAQVRAVFTAVGYRSATARCLAEICTTATAFDDLPGDDPFHAGLLRGRHVPQGAPTSPALVNLALRRLDFRIAGYAAKNGLAYTRYGDDLALSGDEMNVGQLLWVVRNVIVDEGFTLHPEKVRVMGDHQRQQLAGLVVNVGPRSRRSDFDELKALLHNATCTGARAQNRGAHADFRAHVYGRIGWVATGSAARRRKLLALAAEVDWDG</sequence>
<proteinExistence type="inferred from homology"/>
<evidence type="ECO:0000256" key="9">
    <source>
        <dbReference type="ARBA" id="ARBA00048173"/>
    </source>
</evidence>
<keyword evidence="7" id="KW-0051">Antiviral defense</keyword>
<dbReference type="InterPro" id="IPR043502">
    <property type="entry name" value="DNA/RNA_pol_sf"/>
</dbReference>
<evidence type="ECO:0000256" key="1">
    <source>
        <dbReference type="ARBA" id="ARBA00012493"/>
    </source>
</evidence>
<dbReference type="EMBL" id="JABBNB010000006">
    <property type="protein sequence ID" value="NMO01017.1"/>
    <property type="molecule type" value="Genomic_DNA"/>
</dbReference>
<evidence type="ECO:0000313" key="11">
    <source>
        <dbReference type="EMBL" id="NMO01017.1"/>
    </source>
</evidence>
<dbReference type="SUPFAM" id="SSF56672">
    <property type="entry name" value="DNA/RNA polymerases"/>
    <property type="match status" value="1"/>
</dbReference>
<dbReference type="Proteomes" id="UP000550729">
    <property type="component" value="Unassembled WGS sequence"/>
</dbReference>
<comment type="caution">
    <text evidence="11">The sequence shown here is derived from an EMBL/GenBank/DDBJ whole genome shotgun (WGS) entry which is preliminary data.</text>
</comment>
<feature type="domain" description="Reverse transcriptase" evidence="10">
    <location>
        <begin position="133"/>
        <end position="363"/>
    </location>
</feature>
<dbReference type="InterPro" id="IPR051083">
    <property type="entry name" value="GrpII_Intron_Splice-Mob/Def"/>
</dbReference>